<evidence type="ECO:0000256" key="1">
    <source>
        <dbReference type="SAM" id="MobiDB-lite"/>
    </source>
</evidence>
<name>A0A6A6ENU6_9PEZI</name>
<accession>A0A6A6ENU6</accession>
<protein>
    <submittedName>
        <fullName evidence="2">Uncharacterized protein</fullName>
    </submittedName>
</protein>
<keyword evidence="3" id="KW-1185">Reference proteome</keyword>
<proteinExistence type="predicted"/>
<evidence type="ECO:0000313" key="3">
    <source>
        <dbReference type="Proteomes" id="UP000800200"/>
    </source>
</evidence>
<sequence>MENVKPEHKDNTSEKQDNDTTQTLSSPRSTSSTTRLSEKIDEESTDDTSNTTDQAREEPAEERVLESEPDRKAKMSTETKGSPDETDKKADLPAEDTLNDGPSDKEKVKRDKSLIESTASRGRIGSIKASRRAIPAPIQERASDGSSGFKQPNGHSFLPRGLNPAAIALQPKKTLTHHSTEPKQRVVMDQSPHLADMSVRFRMLVEFRLETGHHFRILTHALVLHRTRRKPKSASD</sequence>
<gene>
    <name evidence="2" type="ORF">K469DRAFT_694717</name>
</gene>
<feature type="compositionally biased region" description="Low complexity" evidence="1">
    <location>
        <begin position="20"/>
        <end position="35"/>
    </location>
</feature>
<feature type="compositionally biased region" description="Basic and acidic residues" evidence="1">
    <location>
        <begin position="54"/>
        <end position="92"/>
    </location>
</feature>
<feature type="region of interest" description="Disordered" evidence="1">
    <location>
        <begin position="1"/>
        <end position="135"/>
    </location>
</feature>
<dbReference type="AlphaFoldDB" id="A0A6A6ENU6"/>
<dbReference type="EMBL" id="ML994615">
    <property type="protein sequence ID" value="KAF2192642.1"/>
    <property type="molecule type" value="Genomic_DNA"/>
</dbReference>
<reference evidence="2" key="1">
    <citation type="journal article" date="2020" name="Stud. Mycol.">
        <title>101 Dothideomycetes genomes: a test case for predicting lifestyles and emergence of pathogens.</title>
        <authorList>
            <person name="Haridas S."/>
            <person name="Albert R."/>
            <person name="Binder M."/>
            <person name="Bloem J."/>
            <person name="Labutti K."/>
            <person name="Salamov A."/>
            <person name="Andreopoulos B."/>
            <person name="Baker S."/>
            <person name="Barry K."/>
            <person name="Bills G."/>
            <person name="Bluhm B."/>
            <person name="Cannon C."/>
            <person name="Castanera R."/>
            <person name="Culley D."/>
            <person name="Daum C."/>
            <person name="Ezra D."/>
            <person name="Gonzalez J."/>
            <person name="Henrissat B."/>
            <person name="Kuo A."/>
            <person name="Liang C."/>
            <person name="Lipzen A."/>
            <person name="Lutzoni F."/>
            <person name="Magnuson J."/>
            <person name="Mondo S."/>
            <person name="Nolan M."/>
            <person name="Ohm R."/>
            <person name="Pangilinan J."/>
            <person name="Park H.-J."/>
            <person name="Ramirez L."/>
            <person name="Alfaro M."/>
            <person name="Sun H."/>
            <person name="Tritt A."/>
            <person name="Yoshinaga Y."/>
            <person name="Zwiers L.-H."/>
            <person name="Turgeon B."/>
            <person name="Goodwin S."/>
            <person name="Spatafora J."/>
            <person name="Crous P."/>
            <person name="Grigoriev I."/>
        </authorList>
    </citation>
    <scope>NUCLEOTIDE SEQUENCE</scope>
    <source>
        <strain evidence="2">CBS 207.26</strain>
    </source>
</reference>
<organism evidence="2 3">
    <name type="scientific">Zopfia rhizophila CBS 207.26</name>
    <dbReference type="NCBI Taxonomy" id="1314779"/>
    <lineage>
        <taxon>Eukaryota</taxon>
        <taxon>Fungi</taxon>
        <taxon>Dikarya</taxon>
        <taxon>Ascomycota</taxon>
        <taxon>Pezizomycotina</taxon>
        <taxon>Dothideomycetes</taxon>
        <taxon>Dothideomycetes incertae sedis</taxon>
        <taxon>Zopfiaceae</taxon>
        <taxon>Zopfia</taxon>
    </lineage>
</organism>
<evidence type="ECO:0000313" key="2">
    <source>
        <dbReference type="EMBL" id="KAF2192642.1"/>
    </source>
</evidence>
<dbReference type="Proteomes" id="UP000800200">
    <property type="component" value="Unassembled WGS sequence"/>
</dbReference>
<feature type="compositionally biased region" description="Basic and acidic residues" evidence="1">
    <location>
        <begin position="1"/>
        <end position="18"/>
    </location>
</feature>
<feature type="compositionally biased region" description="Basic and acidic residues" evidence="1">
    <location>
        <begin position="102"/>
        <end position="114"/>
    </location>
</feature>